<evidence type="ECO:0000256" key="1">
    <source>
        <dbReference type="ARBA" id="ARBA00022448"/>
    </source>
</evidence>
<dbReference type="InterPro" id="IPR011042">
    <property type="entry name" value="6-blade_b-propeller_TolB-like"/>
</dbReference>
<dbReference type="SUPFAM" id="SSF52266">
    <property type="entry name" value="SGNH hydrolase"/>
    <property type="match status" value="1"/>
</dbReference>
<evidence type="ECO:0000256" key="4">
    <source>
        <dbReference type="ARBA" id="ARBA00023008"/>
    </source>
</evidence>
<name>A0ABW5DXV6_9BACT</name>
<dbReference type="Gene3D" id="1.25.10.10">
    <property type="entry name" value="Leucine-rich Repeat Variant"/>
    <property type="match status" value="1"/>
</dbReference>
<dbReference type="PANTHER" id="PTHR33546:SF1">
    <property type="entry name" value="LARGE, MULTIFUNCTIONAL SECRETED PROTEIN"/>
    <property type="match status" value="1"/>
</dbReference>
<accession>A0ABW5DXV6</accession>
<dbReference type="PROSITE" id="PS00196">
    <property type="entry name" value="COPPER_BLUE"/>
    <property type="match status" value="1"/>
</dbReference>
<dbReference type="PANTHER" id="PTHR33546">
    <property type="entry name" value="LARGE, MULTIFUNCTIONAL SECRETED PROTEIN-RELATED"/>
    <property type="match status" value="1"/>
</dbReference>
<evidence type="ECO:0000313" key="8">
    <source>
        <dbReference type="Proteomes" id="UP001597297"/>
    </source>
</evidence>
<feature type="domain" description="DUF7133" evidence="6">
    <location>
        <begin position="194"/>
        <end position="548"/>
    </location>
</feature>
<dbReference type="CDD" id="cd04233">
    <property type="entry name" value="Auracyanin"/>
    <property type="match status" value="1"/>
</dbReference>
<dbReference type="Gene3D" id="2.120.10.30">
    <property type="entry name" value="TolB, C-terminal domain"/>
    <property type="match status" value="1"/>
</dbReference>
<dbReference type="InterPro" id="IPR000923">
    <property type="entry name" value="BlueCu_1"/>
</dbReference>
<keyword evidence="4" id="KW-0186">Copper</keyword>
<keyword evidence="1" id="KW-0813">Transport</keyword>
<dbReference type="InterPro" id="IPR028871">
    <property type="entry name" value="BlueCu_1_BS"/>
</dbReference>
<dbReference type="InterPro" id="IPR008972">
    <property type="entry name" value="Cupredoxin"/>
</dbReference>
<dbReference type="RefSeq" id="WP_377096299.1">
    <property type="nucleotide sequence ID" value="NZ_JBHSJM010000001.1"/>
</dbReference>
<feature type="domain" description="Blue (type 1) copper" evidence="5">
    <location>
        <begin position="751"/>
        <end position="868"/>
    </location>
</feature>
<comment type="caution">
    <text evidence="7">The sequence shown here is derived from an EMBL/GenBank/DDBJ whole genome shotgun (WGS) entry which is preliminary data.</text>
</comment>
<evidence type="ECO:0000256" key="2">
    <source>
        <dbReference type="ARBA" id="ARBA00022723"/>
    </source>
</evidence>
<dbReference type="SUPFAM" id="SSF49503">
    <property type="entry name" value="Cupredoxins"/>
    <property type="match status" value="1"/>
</dbReference>
<dbReference type="InterPro" id="IPR055557">
    <property type="entry name" value="DUF7133"/>
</dbReference>
<sequence>MQLAIVGPAAFENLSTDFDLPNGEETNKRLEDYTQAMAEVCKEEGVLFIDTFDATSKLYKSNKDYLTSNSHNLTRDGYRQLSPVLANKLFGEAKAKGDYQKTLAAVSEKNRLWVMDYKIPNGVHAYGRRFAPFGDKNYPVEIRKIREMTHLRDRAIWANNQGKSFDLAAADKETTPLITVETNSDRPVDYKDGEEVAEIMQMAEGFKIELFADEKQFPELANPSQMAFDNAGRLWVGCMGSYPHYKIGDPLPNDKIIILEDTDGDNKADKVITFADKLSVPTGFEITEKGVFVAQGKNLLLLEDTDGDSVADKRTVVLSGFDDHDTHHAVSSFCADPSGAFYMAEGVFSHTNTETPYGPVRGTDGGFYRYNPNKMRLERTAQINVPNPWGIAFDDWGQNFFLYTSNPAMGWMQQAALKPDFGRNLKSSDLLTDQRVRPTSGLEFVSSRHFPDEMQGDALLCNNIGFLGCKQHKIVQDPKTGFYSAEFRQDLFYAPKEYQYFRPVDLEFAPDGSLFFIDWSNVLIGHMQHSARDPKRDHVHGRVYRVTYPSRPLLKPAKIAGASIEQLLENLKEPEIRTRYRTRRELRGRDADKVLEATRSWVAQLDKQNPRYEHHLLEALWVTWGVNKIDQDILESTLSAKNFRARAAAVRAARYNVDKVSNLEQLMLTACEDPNALVRHEAVIASSWIAGELGLKMINKIGQVGIDKQYTGDAFKFAHGDLTGNKVKVKDNSYKPMKRGITRRTGKEVRVQINCVHEGLKFDFEKFTAAVGQKIQITLNNPDVMQHNLVVVKPGTEDKVARLAIDMGAEGFPKGFVPESGDVIAATKLLNSEQQEVIEFTIEEPGTYGYICSFPGHDKVMRGVIIVE</sequence>
<evidence type="ECO:0000259" key="6">
    <source>
        <dbReference type="Pfam" id="PF23500"/>
    </source>
</evidence>
<dbReference type="EMBL" id="JBHUJC010000001">
    <property type="protein sequence ID" value="MFD2274931.1"/>
    <property type="molecule type" value="Genomic_DNA"/>
</dbReference>
<keyword evidence="2" id="KW-0479">Metal-binding</keyword>
<evidence type="ECO:0000256" key="3">
    <source>
        <dbReference type="ARBA" id="ARBA00022982"/>
    </source>
</evidence>
<proteinExistence type="predicted"/>
<dbReference type="Proteomes" id="UP001597297">
    <property type="component" value="Unassembled WGS sequence"/>
</dbReference>
<gene>
    <name evidence="7" type="ORF">ACFSQZ_00480</name>
</gene>
<dbReference type="Pfam" id="PF23500">
    <property type="entry name" value="DUF7133"/>
    <property type="match status" value="1"/>
</dbReference>
<dbReference type="Gene3D" id="2.60.40.420">
    <property type="entry name" value="Cupredoxins - blue copper proteins"/>
    <property type="match status" value="1"/>
</dbReference>
<dbReference type="Pfam" id="PF00127">
    <property type="entry name" value="Copper-bind"/>
    <property type="match status" value="1"/>
</dbReference>
<keyword evidence="3" id="KW-0249">Electron transport</keyword>
<keyword evidence="8" id="KW-1185">Reference proteome</keyword>
<evidence type="ECO:0000313" key="7">
    <source>
        <dbReference type="EMBL" id="MFD2274931.1"/>
    </source>
</evidence>
<evidence type="ECO:0000259" key="5">
    <source>
        <dbReference type="Pfam" id="PF00127"/>
    </source>
</evidence>
<dbReference type="SUPFAM" id="SSF63829">
    <property type="entry name" value="Calcium-dependent phosphotriesterase"/>
    <property type="match status" value="1"/>
</dbReference>
<reference evidence="8" key="1">
    <citation type="journal article" date="2019" name="Int. J. Syst. Evol. Microbiol.">
        <title>The Global Catalogue of Microorganisms (GCM) 10K type strain sequencing project: providing services to taxonomists for standard genome sequencing and annotation.</title>
        <authorList>
            <consortium name="The Broad Institute Genomics Platform"/>
            <consortium name="The Broad Institute Genome Sequencing Center for Infectious Disease"/>
            <person name="Wu L."/>
            <person name="Ma J."/>
        </authorList>
    </citation>
    <scope>NUCLEOTIDE SEQUENCE [LARGE SCALE GENOMIC DNA]</scope>
    <source>
        <strain evidence="8">JCM 16545</strain>
    </source>
</reference>
<protein>
    <submittedName>
        <fullName evidence="7">PVC-type heme-binding CxxCH protein</fullName>
    </submittedName>
</protein>
<dbReference type="Gene3D" id="3.40.50.1110">
    <property type="entry name" value="SGNH hydrolase"/>
    <property type="match status" value="1"/>
</dbReference>
<dbReference type="InterPro" id="IPR013428">
    <property type="entry name" value="Membrane-bound_put_N"/>
</dbReference>
<organism evidence="7 8">
    <name type="scientific">Rubritalea spongiae</name>
    <dbReference type="NCBI Taxonomy" id="430797"/>
    <lineage>
        <taxon>Bacteria</taxon>
        <taxon>Pseudomonadati</taxon>
        <taxon>Verrucomicrobiota</taxon>
        <taxon>Verrucomicrobiia</taxon>
        <taxon>Verrucomicrobiales</taxon>
        <taxon>Rubritaleaceae</taxon>
        <taxon>Rubritalea</taxon>
    </lineage>
</organism>
<dbReference type="InterPro" id="IPR036514">
    <property type="entry name" value="SGNH_hydro_sf"/>
</dbReference>
<dbReference type="InterPro" id="IPR011989">
    <property type="entry name" value="ARM-like"/>
</dbReference>
<dbReference type="NCBIfam" id="TIGR02604">
    <property type="entry name" value="Piru_Ver_Nterm"/>
    <property type="match status" value="1"/>
</dbReference>